<accession>I7GNU2</accession>
<reference evidence="1" key="1">
    <citation type="journal article" date="2007" name="PLoS Biol.">
        <title>Rate of evolution in brain-expressed genes in humans and other primates.</title>
        <authorList>
            <person name="Wang H.-Y."/>
            <person name="Chien H.-C."/>
            <person name="Osada N."/>
            <person name="Hashimoto K."/>
            <person name="Sugano S."/>
            <person name="Gojobori T."/>
            <person name="Chou C.-K."/>
            <person name="Tsai S.-F."/>
            <person name="Wu C.-I."/>
            <person name="Shen C.-K.J."/>
        </authorList>
    </citation>
    <scope>NUCLEOTIDE SEQUENCE</scope>
</reference>
<dbReference type="AlphaFoldDB" id="I7GNU2"/>
<proteinExistence type="evidence at transcript level"/>
<organism evidence="1">
    <name type="scientific">Macaca fascicularis</name>
    <name type="common">Crab-eating macaque</name>
    <name type="synonym">Cynomolgus monkey</name>
    <dbReference type="NCBI Taxonomy" id="9541"/>
    <lineage>
        <taxon>Eukaryota</taxon>
        <taxon>Metazoa</taxon>
        <taxon>Chordata</taxon>
        <taxon>Craniata</taxon>
        <taxon>Vertebrata</taxon>
        <taxon>Euteleostomi</taxon>
        <taxon>Mammalia</taxon>
        <taxon>Eutheria</taxon>
        <taxon>Euarchontoglires</taxon>
        <taxon>Primates</taxon>
        <taxon>Haplorrhini</taxon>
        <taxon>Catarrhini</taxon>
        <taxon>Cercopithecidae</taxon>
        <taxon>Cercopithecinae</taxon>
        <taxon>Macaca</taxon>
    </lineage>
</organism>
<sequence>MISVSSVSLSLFSFSGMKMDCFCNKQKSTKKLFLGKNNASCKKKKNKHTSSFRKQFVWFLEARKWGWG</sequence>
<protein>
    <submittedName>
        <fullName evidence="1">Macaca fascicularis brain cDNA, clone: QflA-22391</fullName>
    </submittedName>
</protein>
<evidence type="ECO:0000313" key="1">
    <source>
        <dbReference type="EMBL" id="BAE90462.1"/>
    </source>
</evidence>
<dbReference type="EMBL" id="AB173400">
    <property type="protein sequence ID" value="BAE90462.1"/>
    <property type="molecule type" value="mRNA"/>
</dbReference>
<name>I7GNU2_MACFA</name>